<dbReference type="InterPro" id="IPR000209">
    <property type="entry name" value="Peptidase_S8/S53_dom"/>
</dbReference>
<dbReference type="EMBL" id="GL385401">
    <property type="protein sequence ID" value="EJT70796.1"/>
    <property type="molecule type" value="Genomic_DNA"/>
</dbReference>
<dbReference type="InterPro" id="IPR015500">
    <property type="entry name" value="Peptidase_S8_subtilisin-rel"/>
</dbReference>
<evidence type="ECO:0000256" key="1">
    <source>
        <dbReference type="ARBA" id="ARBA00011073"/>
    </source>
</evidence>
<evidence type="ECO:0000256" key="6">
    <source>
        <dbReference type="SAM" id="SignalP"/>
    </source>
</evidence>
<reference evidence="10" key="1">
    <citation type="submission" date="2010-07" db="EMBL/GenBank/DDBJ databases">
        <title>The genome sequence of Gaeumannomyces graminis var. tritici strain R3-111a-1.</title>
        <authorList>
            <consortium name="The Broad Institute Genome Sequencing Platform"/>
            <person name="Ma L.-J."/>
            <person name="Dead R."/>
            <person name="Young S."/>
            <person name="Zeng Q."/>
            <person name="Koehrsen M."/>
            <person name="Alvarado L."/>
            <person name="Berlin A."/>
            <person name="Chapman S.B."/>
            <person name="Chen Z."/>
            <person name="Freedman E."/>
            <person name="Gellesch M."/>
            <person name="Goldberg J."/>
            <person name="Griggs A."/>
            <person name="Gujja S."/>
            <person name="Heilman E.R."/>
            <person name="Heiman D."/>
            <person name="Hepburn T."/>
            <person name="Howarth C."/>
            <person name="Jen D."/>
            <person name="Larson L."/>
            <person name="Mehta T."/>
            <person name="Neiman D."/>
            <person name="Pearson M."/>
            <person name="Roberts A."/>
            <person name="Saif S."/>
            <person name="Shea T."/>
            <person name="Shenoy N."/>
            <person name="Sisk P."/>
            <person name="Stolte C."/>
            <person name="Sykes S."/>
            <person name="Walk T."/>
            <person name="White J."/>
            <person name="Yandava C."/>
            <person name="Haas B."/>
            <person name="Nusbaum C."/>
            <person name="Birren B."/>
        </authorList>
    </citation>
    <scope>NUCLEOTIDE SEQUENCE [LARGE SCALE GENOMIC DNA]</scope>
    <source>
        <strain evidence="10">R3-111a-1</strain>
    </source>
</reference>
<dbReference type="Pfam" id="PF00082">
    <property type="entry name" value="Peptidase_S8"/>
    <property type="match status" value="1"/>
</dbReference>
<dbReference type="VEuPathDB" id="FungiDB:GGTG_11819"/>
<reference evidence="9" key="5">
    <citation type="submission" date="2018-04" db="UniProtKB">
        <authorList>
            <consortium name="EnsemblFungi"/>
        </authorList>
    </citation>
    <scope>IDENTIFICATION</scope>
    <source>
        <strain evidence="9">R3-111a-1</strain>
    </source>
</reference>
<reference evidence="8" key="3">
    <citation type="submission" date="2010-09" db="EMBL/GenBank/DDBJ databases">
        <title>Annotation of Gaeumannomyces graminis var. tritici R3-111a-1.</title>
        <authorList>
            <consortium name="The Broad Institute Genome Sequencing Platform"/>
            <person name="Ma L.-J."/>
            <person name="Dead R."/>
            <person name="Young S.K."/>
            <person name="Zeng Q."/>
            <person name="Gargeya S."/>
            <person name="Fitzgerald M."/>
            <person name="Haas B."/>
            <person name="Abouelleil A."/>
            <person name="Alvarado L."/>
            <person name="Arachchi H.M."/>
            <person name="Berlin A."/>
            <person name="Brown A."/>
            <person name="Chapman S.B."/>
            <person name="Chen Z."/>
            <person name="Dunbar C."/>
            <person name="Freedman E."/>
            <person name="Gearin G."/>
            <person name="Gellesch M."/>
            <person name="Goldberg J."/>
            <person name="Griggs A."/>
            <person name="Gujja S."/>
            <person name="Heiman D."/>
            <person name="Howarth C."/>
            <person name="Larson L."/>
            <person name="Lui A."/>
            <person name="MacDonald P.J.P."/>
            <person name="Mehta T."/>
            <person name="Montmayeur A."/>
            <person name="Murphy C."/>
            <person name="Neiman D."/>
            <person name="Pearson M."/>
            <person name="Priest M."/>
            <person name="Roberts A."/>
            <person name="Saif S."/>
            <person name="Shea T."/>
            <person name="Shenoy N."/>
            <person name="Sisk P."/>
            <person name="Stolte C."/>
            <person name="Sykes S."/>
            <person name="Yandava C."/>
            <person name="Wortman J."/>
            <person name="Nusbaum C."/>
            <person name="Birren B."/>
        </authorList>
    </citation>
    <scope>NUCLEOTIDE SEQUENCE</scope>
    <source>
        <strain evidence="8">R3-111a-1</strain>
    </source>
</reference>
<dbReference type="HOGENOM" id="CLU_580082_0_0_1"/>
<dbReference type="AlphaFoldDB" id="J3PE96"/>
<sequence>MRSTIPSTISALALAICLGVAGALVSAAEGGQAGGETRVPLVARSFIVEYLPSGSSAKHRRQTAAIASADGTRIVKNFDSGVFSGASIEHVQLAPLVDRRAAKVEDADNITSHKVTGVTKLHAQGIFGKGVKVGVVDTGIWYNHPALGGGFGPGFKVAGGWDFVGDGVWPINNDPKVHDDDPIDMAGHGTHVAGIIAGATEGWTGVAPEVELHAYKVFSTSGGTDTATLIEAFLKAYQDGMDIIAASIGGPNGGAAPATYKFSTQPAAGVDTLTLGITYGGPGMAPRIKTFVQFEPRPYEPEVHLPRDFTLGPGESKKVTVNFKNPDTLGWNESNLPLYGGKVVVAGSNSEILSVPYMGLGADLKARTSPIVEMGFPDLTSGPRYTPIWDKNWFKFNLSKDEQDYARFGTKLLWGTKELRFDWFGKLGNGSQIANGQYKIRLAVLKPFGNPHASDNWDVMPAPVVEGRGRY</sequence>
<dbReference type="eggNOG" id="KOG4266">
    <property type="taxonomic scope" value="Eukaryota"/>
</dbReference>
<dbReference type="SUPFAM" id="SSF52743">
    <property type="entry name" value="Subtilisin-like"/>
    <property type="match status" value="1"/>
</dbReference>
<dbReference type="InterPro" id="IPR036852">
    <property type="entry name" value="Peptidase_S8/S53_dom_sf"/>
</dbReference>
<protein>
    <recommendedName>
        <fullName evidence="7">Peptidase S8/S53 domain-containing protein</fullName>
    </recommendedName>
</protein>
<reference evidence="8" key="2">
    <citation type="submission" date="2010-07" db="EMBL/GenBank/DDBJ databases">
        <authorList>
            <consortium name="The Broad Institute Genome Sequencing Platform"/>
            <consortium name="Broad Institute Genome Sequencing Center for Infectious Disease"/>
            <person name="Ma L.-J."/>
            <person name="Dead R."/>
            <person name="Young S."/>
            <person name="Zeng Q."/>
            <person name="Koehrsen M."/>
            <person name="Alvarado L."/>
            <person name="Berlin A."/>
            <person name="Chapman S.B."/>
            <person name="Chen Z."/>
            <person name="Freedman E."/>
            <person name="Gellesch M."/>
            <person name="Goldberg J."/>
            <person name="Griggs A."/>
            <person name="Gujja S."/>
            <person name="Heilman E.R."/>
            <person name="Heiman D."/>
            <person name="Hepburn T."/>
            <person name="Howarth C."/>
            <person name="Jen D."/>
            <person name="Larson L."/>
            <person name="Mehta T."/>
            <person name="Neiman D."/>
            <person name="Pearson M."/>
            <person name="Roberts A."/>
            <person name="Saif S."/>
            <person name="Shea T."/>
            <person name="Shenoy N."/>
            <person name="Sisk P."/>
            <person name="Stolte C."/>
            <person name="Sykes S."/>
            <person name="Walk T."/>
            <person name="White J."/>
            <person name="Yandava C."/>
            <person name="Haas B."/>
            <person name="Nusbaum C."/>
            <person name="Birren B."/>
        </authorList>
    </citation>
    <scope>NUCLEOTIDE SEQUENCE</scope>
    <source>
        <strain evidence="8">R3-111a-1</strain>
    </source>
</reference>
<reference evidence="9" key="4">
    <citation type="journal article" date="2015" name="G3 (Bethesda)">
        <title>Genome sequences of three phytopathogenic species of the Magnaporthaceae family of fungi.</title>
        <authorList>
            <person name="Okagaki L.H."/>
            <person name="Nunes C.C."/>
            <person name="Sailsbery J."/>
            <person name="Clay B."/>
            <person name="Brown D."/>
            <person name="John T."/>
            <person name="Oh Y."/>
            <person name="Young N."/>
            <person name="Fitzgerald M."/>
            <person name="Haas B.J."/>
            <person name="Zeng Q."/>
            <person name="Young S."/>
            <person name="Adiconis X."/>
            <person name="Fan L."/>
            <person name="Levin J.Z."/>
            <person name="Mitchell T.K."/>
            <person name="Okubara P.A."/>
            <person name="Farman M.L."/>
            <person name="Kohn L.M."/>
            <person name="Birren B."/>
            <person name="Ma L.-J."/>
            <person name="Dean R.A."/>
        </authorList>
    </citation>
    <scope>NUCLEOTIDE SEQUENCE</scope>
    <source>
        <strain evidence="9">R3-111a-1</strain>
    </source>
</reference>
<feature type="domain" description="Peptidase S8/S53" evidence="7">
    <location>
        <begin position="128"/>
        <end position="256"/>
    </location>
</feature>
<evidence type="ECO:0000313" key="8">
    <source>
        <dbReference type="EMBL" id="EJT70796.1"/>
    </source>
</evidence>
<dbReference type="STRING" id="644352.J3PE96"/>
<gene>
    <name evidence="9" type="primary">20352277</name>
    <name evidence="8" type="ORF">GGTG_11819</name>
</gene>
<dbReference type="EnsemblFungi" id="EJT70796">
    <property type="protein sequence ID" value="EJT70796"/>
    <property type="gene ID" value="GGTG_11819"/>
</dbReference>
<evidence type="ECO:0000256" key="5">
    <source>
        <dbReference type="PROSITE-ProRule" id="PRU01240"/>
    </source>
</evidence>
<keyword evidence="3" id="KW-0378">Hydrolase</keyword>
<comment type="caution">
    <text evidence="5">Lacks conserved residue(s) required for the propagation of feature annotation.</text>
</comment>
<dbReference type="GO" id="GO:0004252">
    <property type="term" value="F:serine-type endopeptidase activity"/>
    <property type="evidence" value="ECO:0007669"/>
    <property type="project" value="InterPro"/>
</dbReference>
<evidence type="ECO:0000259" key="7">
    <source>
        <dbReference type="Pfam" id="PF00082"/>
    </source>
</evidence>
<keyword evidence="4" id="KW-0720">Serine protease</keyword>
<dbReference type="PANTHER" id="PTHR43806:SF66">
    <property type="entry name" value="SERIN ENDOPEPTIDASE"/>
    <property type="match status" value="1"/>
</dbReference>
<dbReference type="OrthoDB" id="10256524at2759"/>
<dbReference type="GO" id="GO:0006508">
    <property type="term" value="P:proteolysis"/>
    <property type="evidence" value="ECO:0007669"/>
    <property type="project" value="UniProtKB-KW"/>
</dbReference>
<dbReference type="Gene3D" id="3.40.50.200">
    <property type="entry name" value="Peptidase S8/S53 domain"/>
    <property type="match status" value="1"/>
</dbReference>
<keyword evidence="6" id="KW-0732">Signal</keyword>
<dbReference type="RefSeq" id="XP_009227974.1">
    <property type="nucleotide sequence ID" value="XM_009229710.1"/>
</dbReference>
<evidence type="ECO:0000256" key="3">
    <source>
        <dbReference type="ARBA" id="ARBA00022801"/>
    </source>
</evidence>
<dbReference type="Proteomes" id="UP000006039">
    <property type="component" value="Unassembled WGS sequence"/>
</dbReference>
<keyword evidence="2" id="KW-0645">Protease</keyword>
<evidence type="ECO:0000313" key="9">
    <source>
        <dbReference type="EnsemblFungi" id="EJT70796"/>
    </source>
</evidence>
<accession>J3PE96</accession>
<dbReference type="InterPro" id="IPR050131">
    <property type="entry name" value="Peptidase_S8_subtilisin-like"/>
</dbReference>
<feature type="chain" id="PRO_5015095193" description="Peptidase S8/S53 domain-containing protein" evidence="6">
    <location>
        <begin position="28"/>
        <end position="471"/>
    </location>
</feature>
<dbReference type="PROSITE" id="PS00136">
    <property type="entry name" value="SUBTILASE_ASP"/>
    <property type="match status" value="1"/>
</dbReference>
<dbReference type="PANTHER" id="PTHR43806">
    <property type="entry name" value="PEPTIDASE S8"/>
    <property type="match status" value="1"/>
</dbReference>
<dbReference type="PROSITE" id="PS00137">
    <property type="entry name" value="SUBTILASE_HIS"/>
    <property type="match status" value="1"/>
</dbReference>
<name>J3PE96_GAET3</name>
<organism evidence="8">
    <name type="scientific">Gaeumannomyces tritici (strain R3-111a-1)</name>
    <name type="common">Wheat and barley take-all root rot fungus</name>
    <name type="synonym">Gaeumannomyces graminis var. tritici</name>
    <dbReference type="NCBI Taxonomy" id="644352"/>
    <lineage>
        <taxon>Eukaryota</taxon>
        <taxon>Fungi</taxon>
        <taxon>Dikarya</taxon>
        <taxon>Ascomycota</taxon>
        <taxon>Pezizomycotina</taxon>
        <taxon>Sordariomycetes</taxon>
        <taxon>Sordariomycetidae</taxon>
        <taxon>Magnaporthales</taxon>
        <taxon>Magnaporthaceae</taxon>
        <taxon>Gaeumannomyces</taxon>
    </lineage>
</organism>
<evidence type="ECO:0000256" key="4">
    <source>
        <dbReference type="ARBA" id="ARBA00022825"/>
    </source>
</evidence>
<feature type="signal peptide" evidence="6">
    <location>
        <begin position="1"/>
        <end position="27"/>
    </location>
</feature>
<comment type="similarity">
    <text evidence="1 5">Belongs to the peptidase S8 family.</text>
</comment>
<proteinExistence type="inferred from homology"/>
<dbReference type="InterPro" id="IPR022398">
    <property type="entry name" value="Peptidase_S8_His-AS"/>
</dbReference>
<dbReference type="PRINTS" id="PR00723">
    <property type="entry name" value="SUBTILISIN"/>
</dbReference>
<dbReference type="InterPro" id="IPR023827">
    <property type="entry name" value="Peptidase_S8_Asp-AS"/>
</dbReference>
<evidence type="ECO:0000313" key="10">
    <source>
        <dbReference type="Proteomes" id="UP000006039"/>
    </source>
</evidence>
<dbReference type="PROSITE" id="PS51892">
    <property type="entry name" value="SUBTILASE"/>
    <property type="match status" value="1"/>
</dbReference>
<keyword evidence="10" id="KW-1185">Reference proteome</keyword>
<evidence type="ECO:0000256" key="2">
    <source>
        <dbReference type="ARBA" id="ARBA00022670"/>
    </source>
</evidence>
<dbReference type="GeneID" id="20352277"/>